<evidence type="ECO:0000256" key="1">
    <source>
        <dbReference type="ARBA" id="ARBA00004166"/>
    </source>
</evidence>
<dbReference type="PANTHER" id="PTHR46594:SF4">
    <property type="entry name" value="P-TYPE CATION-TRANSPORTING ATPASE"/>
    <property type="match status" value="1"/>
</dbReference>
<dbReference type="SUPFAM" id="SSF81665">
    <property type="entry name" value="Calcium ATPase, transmembrane domain M"/>
    <property type="match status" value="1"/>
</dbReference>
<evidence type="ECO:0000256" key="15">
    <source>
        <dbReference type="RuleBase" id="RU362081"/>
    </source>
</evidence>
<keyword evidence="4 15" id="KW-0812">Transmembrane</keyword>
<dbReference type="SUPFAM" id="SSF55008">
    <property type="entry name" value="HMA, heavy metal-associated domain"/>
    <property type="match status" value="5"/>
</dbReference>
<dbReference type="FunFam" id="3.40.1110.10:FF:000023">
    <property type="entry name" value="Copper-transporting ATPase 1, putative"/>
    <property type="match status" value="1"/>
</dbReference>
<dbReference type="SFLD" id="SFLDS00003">
    <property type="entry name" value="Haloacid_Dehalogenase"/>
    <property type="match status" value="1"/>
</dbReference>
<dbReference type="SUPFAM" id="SSF56784">
    <property type="entry name" value="HAD-like"/>
    <property type="match status" value="1"/>
</dbReference>
<evidence type="ECO:0000256" key="6">
    <source>
        <dbReference type="ARBA" id="ARBA00022737"/>
    </source>
</evidence>
<keyword evidence="9 15" id="KW-0067">ATP-binding</keyword>
<evidence type="ECO:0000256" key="9">
    <source>
        <dbReference type="ARBA" id="ARBA00022840"/>
    </source>
</evidence>
<feature type="transmembrane region" description="Helical" evidence="15">
    <location>
        <begin position="1160"/>
        <end position="1186"/>
    </location>
</feature>
<dbReference type="AlphaFoldDB" id="K1QYC3"/>
<dbReference type="SFLD" id="SFLDF00027">
    <property type="entry name" value="p-type_atpase"/>
    <property type="match status" value="1"/>
</dbReference>
<dbReference type="Gene3D" id="2.70.150.10">
    <property type="entry name" value="Calcium-transporting ATPase, cytoplasmic transduction domain A"/>
    <property type="match status" value="1"/>
</dbReference>
<feature type="transmembrane region" description="Helical" evidence="15">
    <location>
        <begin position="488"/>
        <end position="507"/>
    </location>
</feature>
<feature type="transmembrane region" description="Helical" evidence="15">
    <location>
        <begin position="586"/>
        <end position="609"/>
    </location>
</feature>
<evidence type="ECO:0000259" key="16">
    <source>
        <dbReference type="PROSITE" id="PS50846"/>
    </source>
</evidence>
<dbReference type="InterPro" id="IPR008250">
    <property type="entry name" value="ATPase_P-typ_transduc_dom_A_sf"/>
</dbReference>
<keyword evidence="11 15" id="KW-1133">Transmembrane helix</keyword>
<feature type="transmembrane region" description="Helical" evidence="15">
    <location>
        <begin position="1192"/>
        <end position="1212"/>
    </location>
</feature>
<keyword evidence="3" id="KW-0813">Transport</keyword>
<keyword evidence="10" id="KW-1278">Translocase</keyword>
<dbReference type="InterPro" id="IPR044492">
    <property type="entry name" value="P_typ_ATPase_HD_dom"/>
</dbReference>
<evidence type="ECO:0000256" key="2">
    <source>
        <dbReference type="ARBA" id="ARBA00012517"/>
    </source>
</evidence>
<feature type="transmembrane region" description="Helical" evidence="15">
    <location>
        <begin position="542"/>
        <end position="565"/>
    </location>
</feature>
<feature type="domain" description="HMA" evidence="16">
    <location>
        <begin position="321"/>
        <end position="387"/>
    </location>
</feature>
<evidence type="ECO:0000256" key="10">
    <source>
        <dbReference type="ARBA" id="ARBA00022967"/>
    </source>
</evidence>
<reference evidence="17" key="1">
    <citation type="journal article" date="2012" name="Nature">
        <title>The oyster genome reveals stress adaptation and complexity of shell formation.</title>
        <authorList>
            <person name="Zhang G."/>
            <person name="Fang X."/>
            <person name="Guo X."/>
            <person name="Li L."/>
            <person name="Luo R."/>
            <person name="Xu F."/>
            <person name="Yang P."/>
            <person name="Zhang L."/>
            <person name="Wang X."/>
            <person name="Qi H."/>
            <person name="Xiong Z."/>
            <person name="Que H."/>
            <person name="Xie Y."/>
            <person name="Holland P.W."/>
            <person name="Paps J."/>
            <person name="Zhu Y."/>
            <person name="Wu F."/>
            <person name="Chen Y."/>
            <person name="Wang J."/>
            <person name="Peng C."/>
            <person name="Meng J."/>
            <person name="Yang L."/>
            <person name="Liu J."/>
            <person name="Wen B."/>
            <person name="Zhang N."/>
            <person name="Huang Z."/>
            <person name="Zhu Q."/>
            <person name="Feng Y."/>
            <person name="Mount A."/>
            <person name="Hedgecock D."/>
            <person name="Xu Z."/>
            <person name="Liu Y."/>
            <person name="Domazet-Loso T."/>
            <person name="Du Y."/>
            <person name="Sun X."/>
            <person name="Zhang S."/>
            <person name="Liu B."/>
            <person name="Cheng P."/>
            <person name="Jiang X."/>
            <person name="Li J."/>
            <person name="Fan D."/>
            <person name="Wang W."/>
            <person name="Fu W."/>
            <person name="Wang T."/>
            <person name="Wang B."/>
            <person name="Zhang J."/>
            <person name="Peng Z."/>
            <person name="Li Y."/>
            <person name="Li N."/>
            <person name="Wang J."/>
            <person name="Chen M."/>
            <person name="He Y."/>
            <person name="Tan F."/>
            <person name="Song X."/>
            <person name="Zheng Q."/>
            <person name="Huang R."/>
            <person name="Yang H."/>
            <person name="Du X."/>
            <person name="Chen L."/>
            <person name="Yang M."/>
            <person name="Gaffney P.M."/>
            <person name="Wang S."/>
            <person name="Luo L."/>
            <person name="She Z."/>
            <person name="Ming Y."/>
            <person name="Huang W."/>
            <person name="Zhang S."/>
            <person name="Huang B."/>
            <person name="Zhang Y."/>
            <person name="Qu T."/>
            <person name="Ni P."/>
            <person name="Miao G."/>
            <person name="Wang J."/>
            <person name="Wang Q."/>
            <person name="Steinberg C.E."/>
            <person name="Wang H."/>
            <person name="Li N."/>
            <person name="Qian L."/>
            <person name="Zhang G."/>
            <person name="Li Y."/>
            <person name="Yang H."/>
            <person name="Liu X."/>
            <person name="Wang J."/>
            <person name="Yin Y."/>
            <person name="Wang J."/>
        </authorList>
    </citation>
    <scope>NUCLEOTIDE SEQUENCE [LARGE SCALE GENOMIC DNA]</scope>
    <source>
        <strain evidence="17">05x7-T-G4-1.051#20</strain>
    </source>
</reference>
<dbReference type="InterPro" id="IPR023214">
    <property type="entry name" value="HAD_sf"/>
</dbReference>
<dbReference type="InterPro" id="IPR059000">
    <property type="entry name" value="ATPase_P-type_domA"/>
</dbReference>
<evidence type="ECO:0000256" key="12">
    <source>
        <dbReference type="ARBA" id="ARBA00023008"/>
    </source>
</evidence>
<dbReference type="NCBIfam" id="TIGR00003">
    <property type="entry name" value="copper ion binding protein"/>
    <property type="match status" value="4"/>
</dbReference>
<evidence type="ECO:0000256" key="7">
    <source>
        <dbReference type="ARBA" id="ARBA00022741"/>
    </source>
</evidence>
<evidence type="ECO:0000256" key="8">
    <source>
        <dbReference type="ARBA" id="ARBA00022796"/>
    </source>
</evidence>
<dbReference type="GO" id="GO:0005524">
    <property type="term" value="F:ATP binding"/>
    <property type="evidence" value="ECO:0007669"/>
    <property type="project" value="UniProtKB-UniRule"/>
</dbReference>
<dbReference type="FunFam" id="3.30.70.100:FF:000001">
    <property type="entry name" value="ATPase copper transporting beta"/>
    <property type="match status" value="4"/>
</dbReference>
<dbReference type="SUPFAM" id="SSF81653">
    <property type="entry name" value="Calcium ATPase, transduction domain A"/>
    <property type="match status" value="1"/>
</dbReference>
<keyword evidence="6" id="KW-0677">Repeat</keyword>
<dbReference type="GO" id="GO:0016020">
    <property type="term" value="C:membrane"/>
    <property type="evidence" value="ECO:0007669"/>
    <property type="project" value="UniProtKB-SubCell"/>
</dbReference>
<dbReference type="InterPro" id="IPR036412">
    <property type="entry name" value="HAD-like_sf"/>
</dbReference>
<dbReference type="InterPro" id="IPR023298">
    <property type="entry name" value="ATPase_P-typ_TM_dom_sf"/>
</dbReference>
<evidence type="ECO:0000256" key="5">
    <source>
        <dbReference type="ARBA" id="ARBA00022723"/>
    </source>
</evidence>
<evidence type="ECO:0000256" key="3">
    <source>
        <dbReference type="ARBA" id="ARBA00022448"/>
    </source>
</evidence>
<protein>
    <recommendedName>
        <fullName evidence="2">P-type Cu(+) transporter</fullName>
        <ecNumber evidence="2">7.2.2.8</ecNumber>
    </recommendedName>
</protein>
<dbReference type="InterPro" id="IPR006121">
    <property type="entry name" value="HMA_dom"/>
</dbReference>
<dbReference type="PRINTS" id="PR00942">
    <property type="entry name" value="CUATPASEI"/>
</dbReference>
<feature type="domain" description="HMA" evidence="16">
    <location>
        <begin position="207"/>
        <end position="273"/>
    </location>
</feature>
<keyword evidence="5 15" id="KW-0479">Metal-binding</keyword>
<dbReference type="Pfam" id="PF00702">
    <property type="entry name" value="Hydrolase"/>
    <property type="match status" value="1"/>
</dbReference>
<dbReference type="NCBIfam" id="TIGR01525">
    <property type="entry name" value="ATPase-IB_hvy"/>
    <property type="match status" value="1"/>
</dbReference>
<dbReference type="NCBIfam" id="TIGR01494">
    <property type="entry name" value="ATPase_P-type"/>
    <property type="match status" value="1"/>
</dbReference>
<keyword evidence="12" id="KW-0186">Copper</keyword>
<dbReference type="PROSITE" id="PS00154">
    <property type="entry name" value="ATPASE_E1_E2"/>
    <property type="match status" value="1"/>
</dbReference>
<dbReference type="InterPro" id="IPR027256">
    <property type="entry name" value="P-typ_ATPase_IB"/>
</dbReference>
<dbReference type="InterPro" id="IPR006122">
    <property type="entry name" value="HMA_Cu_ion-bd"/>
</dbReference>
<evidence type="ECO:0000256" key="13">
    <source>
        <dbReference type="ARBA" id="ARBA00023065"/>
    </source>
</evidence>
<dbReference type="FunCoup" id="K1QYC3">
    <property type="interactions" value="1146"/>
</dbReference>
<dbReference type="EC" id="7.2.2.8" evidence="2"/>
<dbReference type="InterPro" id="IPR018303">
    <property type="entry name" value="ATPase_P-typ_P_site"/>
</dbReference>
<accession>K1QYC3</accession>
<dbReference type="InParanoid" id="K1QYC3"/>
<dbReference type="PROSITE" id="PS50846">
    <property type="entry name" value="HMA_2"/>
    <property type="match status" value="5"/>
</dbReference>
<feature type="domain" description="HMA" evidence="16">
    <location>
        <begin position="38"/>
        <end position="104"/>
    </location>
</feature>
<dbReference type="GO" id="GO:0005802">
    <property type="term" value="C:trans-Golgi network"/>
    <property type="evidence" value="ECO:0007669"/>
    <property type="project" value="UniProtKB-ARBA"/>
</dbReference>
<dbReference type="HOGENOM" id="CLU_001771_0_1_1"/>
<dbReference type="CDD" id="cd00371">
    <property type="entry name" value="HMA"/>
    <property type="match status" value="5"/>
</dbReference>
<dbReference type="InterPro" id="IPR036163">
    <property type="entry name" value="HMA_dom_sf"/>
</dbReference>
<feature type="domain" description="HMA" evidence="16">
    <location>
        <begin position="130"/>
        <end position="196"/>
    </location>
</feature>
<feature type="domain" description="HMA" evidence="16">
    <location>
        <begin position="397"/>
        <end position="463"/>
    </location>
</feature>
<feature type="transmembrane region" description="Helical" evidence="15">
    <location>
        <begin position="746"/>
        <end position="768"/>
    </location>
</feature>
<dbReference type="GO" id="GO:0016887">
    <property type="term" value="F:ATP hydrolysis activity"/>
    <property type="evidence" value="ECO:0007669"/>
    <property type="project" value="InterPro"/>
</dbReference>
<dbReference type="CDD" id="cd02094">
    <property type="entry name" value="P-type_ATPase_Cu-like"/>
    <property type="match status" value="1"/>
</dbReference>
<evidence type="ECO:0000313" key="17">
    <source>
        <dbReference type="EMBL" id="EKC33905.1"/>
    </source>
</evidence>
<sequence length="1214" mass="131401">MAYVLFYPDETTTENIVAAIADMKLNASVNQLVPERYLLTIIGVEGMKCHSCVNLIESDLANMEGVKEIRVSLENKEACILYDPSHTNPAALSNQIDDMGFKTTLKMQPNTNKTNDCLVTKQPLTGQGEQTCNISVLGMTCQSCVRNIETNISSKPGIRSLLVSLDTKSATVTYSPLVTSPGAIANMIINIGFEASVENTDRELDTDIIEICVQGMTCHSCVKSIEDNISKNPGVKSIKVSLAEQNASIVYYPNRVNPSSLKDAINELGFAASLAKEVNSSQAKLTCPVGTTFPFKQNVNKEAAEGSMTFRQNRDVPDDTKKCSLRVTGMTCASCVATIERNVLRVDGIHSCLVALMAQKAEVKYDPLKIMPNQIASKISSLGFEATVLETECLGNGVVELKIPTISTSSCVQLIESSITNKPGVLSASVDRDTCKGKFTFNPDITGPRTIIEDLKLLGFEAKLYADGDQNAAHYDHRDEIKRWRTSFVLSLVFGVPSMVVMVYFMVASPPESLNHTTNKTMGNDTNITIPHMSSEGHYKLMILPGLSVDNLIMCALATPVQLFGGRYFYMQAFKAIRHGAANMDVLIVLATTVSYVYSLVVIIVAMAMKDGKTSKALAKLISLQPSEAVLVKVDQDFNILNEQTISFDLLQRGDVLKVVPGEKIPVDARIVEGNTTCDESLITGESMPVSKNPGDMVIGGSINQHGMILIKATHVGSDTTLSQIVKLVEEAQTSKAPIQHLADRIAGYFVPIVVVLSIFTLAVWLAIGFSDIYEIKADFLDDKIYSRKHRIVQKAFQYAITVLSIACPCALGLATPTAVMVGTGVGATNGILIKGGEPLECAHKVKTVVFDKTGTITHGVPIVARVVMFVEDSVFSFAKLIAIAGAAESSSEHPLASAITKYAKQTLRTETFGRTQGYLAVPGCGLKCNVTQIDGMLKTVNMEDVNRRKNWMGSTEVITDYVLCDEGCNESRSANTIASELYKVFIGNREWMKRNGLAITEKMNDLMTEHEDRGQTAILCAVDDKIIAMFALADTVKSEARLAIRVLKDIGLDVVLLTGDNQKTANTIARQIGIQKVFAEVLPSHKAEKIKQLQDQGIIVAMVGDGVNDSPALVQANVGIAIGTGTDVAVEAADIVLIKNDLLDVAAAIQLSKTTVRRIYFNFFAASVYNLITIPIAAGVFVPLGISLQPWMASAIMAMSSVSVVSSSLYLKR</sequence>
<dbReference type="Pfam" id="PF00122">
    <property type="entry name" value="E1-E2_ATPase"/>
    <property type="match status" value="1"/>
</dbReference>
<keyword evidence="14 15" id="KW-0472">Membrane</keyword>
<dbReference type="Gene3D" id="3.40.1110.10">
    <property type="entry name" value="Calcium-transporting ATPase, cytoplasmic domain N"/>
    <property type="match status" value="1"/>
</dbReference>
<dbReference type="PRINTS" id="PR00119">
    <property type="entry name" value="CATATPASE"/>
</dbReference>
<keyword evidence="7 15" id="KW-0547">Nucleotide-binding</keyword>
<dbReference type="SFLD" id="SFLDG00002">
    <property type="entry name" value="C1.7:_P-type_atpase_like"/>
    <property type="match status" value="1"/>
</dbReference>
<dbReference type="PANTHER" id="PTHR46594">
    <property type="entry name" value="P-TYPE CATION-TRANSPORTING ATPASE"/>
    <property type="match status" value="1"/>
</dbReference>
<dbReference type="GO" id="GO:0005507">
    <property type="term" value="F:copper ion binding"/>
    <property type="evidence" value="ECO:0007669"/>
    <property type="project" value="InterPro"/>
</dbReference>
<comment type="similarity">
    <text evidence="15">Belongs to the cation transport ATPase (P-type) (TC 3.A.3) family. Type IB subfamily.</text>
</comment>
<dbReference type="EMBL" id="JH818075">
    <property type="protein sequence ID" value="EKC33905.1"/>
    <property type="molecule type" value="Genomic_DNA"/>
</dbReference>
<dbReference type="PROSITE" id="PS01047">
    <property type="entry name" value="HMA_1"/>
    <property type="match status" value="4"/>
</dbReference>
<dbReference type="FunFam" id="3.40.50.1000:FF:000031">
    <property type="entry name" value="Probable copper-transporting ATPase HMA5"/>
    <property type="match status" value="1"/>
</dbReference>
<dbReference type="SUPFAM" id="SSF81660">
    <property type="entry name" value="Metal cation-transporting ATPase, ATP-binding domain N"/>
    <property type="match status" value="1"/>
</dbReference>
<dbReference type="Pfam" id="PF00403">
    <property type="entry name" value="HMA"/>
    <property type="match status" value="5"/>
</dbReference>
<evidence type="ECO:0000256" key="11">
    <source>
        <dbReference type="ARBA" id="ARBA00022989"/>
    </source>
</evidence>
<proteinExistence type="inferred from homology"/>
<dbReference type="InterPro" id="IPR023299">
    <property type="entry name" value="ATPase_P-typ_cyto_dom_N"/>
</dbReference>
<gene>
    <name evidence="17" type="ORF">CGI_10021414</name>
</gene>
<evidence type="ECO:0000256" key="14">
    <source>
        <dbReference type="ARBA" id="ARBA00023136"/>
    </source>
</evidence>
<dbReference type="FunFam" id="2.70.150.10:FF:000002">
    <property type="entry name" value="Copper-transporting ATPase 1, putative"/>
    <property type="match status" value="1"/>
</dbReference>
<dbReference type="Gene3D" id="3.30.70.100">
    <property type="match status" value="5"/>
</dbReference>
<name>K1QYC3_MAGGI</name>
<dbReference type="InterPro" id="IPR001757">
    <property type="entry name" value="P_typ_ATPase"/>
</dbReference>
<keyword evidence="8" id="KW-0187">Copper transport</keyword>
<keyword evidence="13" id="KW-0406">Ion transport</keyword>
<dbReference type="InterPro" id="IPR017969">
    <property type="entry name" value="Heavy-metal-associated_CS"/>
</dbReference>
<dbReference type="Gene3D" id="3.40.50.1000">
    <property type="entry name" value="HAD superfamily/HAD-like"/>
    <property type="match status" value="1"/>
</dbReference>
<organism evidence="17">
    <name type="scientific">Magallana gigas</name>
    <name type="common">Pacific oyster</name>
    <name type="synonym">Crassostrea gigas</name>
    <dbReference type="NCBI Taxonomy" id="29159"/>
    <lineage>
        <taxon>Eukaryota</taxon>
        <taxon>Metazoa</taxon>
        <taxon>Spiralia</taxon>
        <taxon>Lophotrochozoa</taxon>
        <taxon>Mollusca</taxon>
        <taxon>Bivalvia</taxon>
        <taxon>Autobranchia</taxon>
        <taxon>Pteriomorphia</taxon>
        <taxon>Ostreida</taxon>
        <taxon>Ostreoidea</taxon>
        <taxon>Ostreidae</taxon>
        <taxon>Magallana</taxon>
    </lineage>
</organism>
<dbReference type="GO" id="GO:0140581">
    <property type="term" value="F:P-type monovalent copper transporter activity"/>
    <property type="evidence" value="ECO:0007669"/>
    <property type="project" value="UniProtKB-EC"/>
</dbReference>
<evidence type="ECO:0000256" key="4">
    <source>
        <dbReference type="ARBA" id="ARBA00022692"/>
    </source>
</evidence>
<comment type="subcellular location">
    <subcellularLocation>
        <location evidence="1">Golgi apparatus</location>
        <location evidence="1">trans-Golgi network membrane</location>
        <topology evidence="1">Multi-pass membrane protein</topology>
    </subcellularLocation>
    <subcellularLocation>
        <location evidence="15">Membrane</location>
    </subcellularLocation>
</comment>